<keyword evidence="4 12" id="KW-0812">Transmembrane</keyword>
<dbReference type="InterPro" id="IPR027417">
    <property type="entry name" value="P-loop_NTPase"/>
</dbReference>
<organism evidence="15 16">
    <name type="scientific">Lymnaea stagnalis</name>
    <name type="common">Great pond snail</name>
    <name type="synonym">Helix stagnalis</name>
    <dbReference type="NCBI Taxonomy" id="6523"/>
    <lineage>
        <taxon>Eukaryota</taxon>
        <taxon>Metazoa</taxon>
        <taxon>Spiralia</taxon>
        <taxon>Lophotrochozoa</taxon>
        <taxon>Mollusca</taxon>
        <taxon>Gastropoda</taxon>
        <taxon>Heterobranchia</taxon>
        <taxon>Euthyneura</taxon>
        <taxon>Panpulmonata</taxon>
        <taxon>Hygrophila</taxon>
        <taxon>Lymnaeoidea</taxon>
        <taxon>Lymnaeidae</taxon>
        <taxon>Lymnaea</taxon>
    </lineage>
</organism>
<dbReference type="EMBL" id="CAXITT010000564">
    <property type="protein sequence ID" value="CAL1543597.1"/>
    <property type="molecule type" value="Genomic_DNA"/>
</dbReference>
<dbReference type="InterPro" id="IPR050173">
    <property type="entry name" value="ABC_transporter_C-like"/>
</dbReference>
<name>A0AAV2IFV5_LYMST</name>
<dbReference type="CDD" id="cd03244">
    <property type="entry name" value="ABCC_MRP_domain2"/>
    <property type="match status" value="1"/>
</dbReference>
<feature type="compositionally biased region" description="Polar residues" evidence="11">
    <location>
        <begin position="120"/>
        <end position="134"/>
    </location>
</feature>
<dbReference type="PROSITE" id="PS50893">
    <property type="entry name" value="ABC_TRANSPORTER_2"/>
    <property type="match status" value="2"/>
</dbReference>
<dbReference type="PANTHER" id="PTHR24223">
    <property type="entry name" value="ATP-BINDING CASSETTE SUB-FAMILY C"/>
    <property type="match status" value="1"/>
</dbReference>
<comment type="caution">
    <text evidence="15">The sequence shown here is derived from an EMBL/GenBank/DDBJ whole genome shotgun (WGS) entry which is preliminary data.</text>
</comment>
<evidence type="ECO:0000313" key="15">
    <source>
        <dbReference type="EMBL" id="CAL1543597.1"/>
    </source>
</evidence>
<dbReference type="FunFam" id="3.40.50.300:FF:000997">
    <property type="entry name" value="Multidrug resistance-associated protein 1"/>
    <property type="match status" value="1"/>
</dbReference>
<dbReference type="CDD" id="cd03250">
    <property type="entry name" value="ABCC_MRP_domain1"/>
    <property type="match status" value="1"/>
</dbReference>
<feature type="transmembrane region" description="Helical" evidence="12">
    <location>
        <begin position="1078"/>
        <end position="1097"/>
    </location>
</feature>
<dbReference type="PROSITE" id="PS50929">
    <property type="entry name" value="ABC_TM1F"/>
    <property type="match status" value="2"/>
</dbReference>
<comment type="similarity">
    <text evidence="2">Belongs to the ABC transporter superfamily. ABCC family. Conjugate transporter (TC 3.A.1.208) subfamily.</text>
</comment>
<evidence type="ECO:0000256" key="4">
    <source>
        <dbReference type="ARBA" id="ARBA00022692"/>
    </source>
</evidence>
<dbReference type="CDD" id="cd18599">
    <property type="entry name" value="ABC_6TM_MRP5_8_9_D2"/>
    <property type="match status" value="1"/>
</dbReference>
<evidence type="ECO:0000256" key="8">
    <source>
        <dbReference type="ARBA" id="ARBA00022989"/>
    </source>
</evidence>
<evidence type="ECO:0000256" key="7">
    <source>
        <dbReference type="ARBA" id="ARBA00022840"/>
    </source>
</evidence>
<feature type="transmembrane region" description="Helical" evidence="12">
    <location>
        <begin position="997"/>
        <end position="1017"/>
    </location>
</feature>
<evidence type="ECO:0000259" key="13">
    <source>
        <dbReference type="PROSITE" id="PS50893"/>
    </source>
</evidence>
<dbReference type="GO" id="GO:0012505">
    <property type="term" value="C:endomembrane system"/>
    <property type="evidence" value="ECO:0007669"/>
    <property type="project" value="UniProtKB-SubCell"/>
</dbReference>
<dbReference type="FunFam" id="3.40.50.300:FF:000074">
    <property type="entry name" value="Multidrug resistance-associated protein 5 isoform 1"/>
    <property type="match status" value="1"/>
</dbReference>
<keyword evidence="5" id="KW-0677">Repeat</keyword>
<proteinExistence type="inferred from homology"/>
<keyword evidence="7" id="KW-0067">ATP-binding</keyword>
<dbReference type="FunFam" id="1.20.1560.10:FF:000012">
    <property type="entry name" value="ATP binding cassette subfamily C member 5"/>
    <property type="match status" value="1"/>
</dbReference>
<feature type="transmembrane region" description="Helical" evidence="12">
    <location>
        <begin position="314"/>
        <end position="337"/>
    </location>
</feature>
<dbReference type="Pfam" id="PF00664">
    <property type="entry name" value="ABC_membrane"/>
    <property type="match status" value="2"/>
</dbReference>
<feature type="domain" description="ABC transporter" evidence="13">
    <location>
        <begin position="1280"/>
        <end position="1514"/>
    </location>
</feature>
<dbReference type="SMART" id="SM00382">
    <property type="entry name" value="AAA"/>
    <property type="match status" value="2"/>
</dbReference>
<feature type="compositionally biased region" description="Polar residues" evidence="11">
    <location>
        <begin position="1"/>
        <end position="12"/>
    </location>
</feature>
<feature type="domain" description="ABC transporter" evidence="13">
    <location>
        <begin position="623"/>
        <end position="849"/>
    </location>
</feature>
<dbReference type="GO" id="GO:0005524">
    <property type="term" value="F:ATP binding"/>
    <property type="evidence" value="ECO:0007669"/>
    <property type="project" value="UniProtKB-KW"/>
</dbReference>
<protein>
    <recommendedName>
        <fullName evidence="17">Multidrug resistance-associated protein 5-like</fullName>
    </recommendedName>
</protein>
<keyword evidence="3" id="KW-0813">Transport</keyword>
<dbReference type="InterPro" id="IPR036640">
    <property type="entry name" value="ABC1_TM_sf"/>
</dbReference>
<dbReference type="SUPFAM" id="SSF52540">
    <property type="entry name" value="P-loop containing nucleoside triphosphate hydrolases"/>
    <property type="match status" value="2"/>
</dbReference>
<gene>
    <name evidence="15" type="ORF">GSLYS_00017131001</name>
</gene>
<dbReference type="SUPFAM" id="SSF90123">
    <property type="entry name" value="ABC transporter transmembrane region"/>
    <property type="match status" value="2"/>
</dbReference>
<evidence type="ECO:0000256" key="5">
    <source>
        <dbReference type="ARBA" id="ARBA00022737"/>
    </source>
</evidence>
<dbReference type="InterPro" id="IPR003439">
    <property type="entry name" value="ABC_transporter-like_ATP-bd"/>
</dbReference>
<dbReference type="Gene3D" id="1.20.1560.10">
    <property type="entry name" value="ABC transporter type 1, transmembrane domain"/>
    <property type="match status" value="2"/>
</dbReference>
<sequence>MESGDEGTTTLEPDTIPLRPDPTPLKPDTGSLRSDTTPLRSDTTHLRSETSPPRQDDTTLRPDTMPLRPDAAPLRLNTLPLIPNIQRLEQDTPSQRPDSPPLRLNDPPLEPDAPPLRPSRQVSSLNQEPNSMEPTQDGPDEIADVSARFLNANGDDDCSYEFGPVVSRRPGLGRYKQGLRNVIPVRCAKKSDNTLPLETNGLLNYMTFGWLSRYMWQVYKKGSESLKDLRITYDESAQVNAQRMERFWREELSEKGQSDASFAHAILRSFKTRLAIGAIASLVYAFLTLANPILVIRYFLTYLSEESVTIKSGIVYAAAMGLILLLRGVTGAFFWMLNYEAATRIKYGTLALLYRKILHLKSLKDKSIGDMVNFISNDGQRLWDGIIMGPFVIGAPMIVVISCVYSVVLMGPWVLVSFIIILGFYPFAMSFARMSQTYRENSIKITDRRISLMNALLTSIKLVKMYAWELSFSKQISEIRADEQTILEKSVFVQSVSMGSSMLVPIFASCIMFIAYVATGHNLTATEAFTFVSLLNTMQASMSTLPFALKALSEMVVSTRRIQEILLMDEISSLPSPISSNITAVEMNNLCLSWSSDGITPTARNGLKVVKRKAKKQKKKKVEETEHLQESLPTENRIFVGPTLENINLIVKKGQLLGVCGSVGSGKSSLINAILGRMNVTSGSIAVAGRTAYVSQQAWVTNDTVKNNIVFGYDLDENRYHQVLHACALEDDLKSFPQGDLTEVGERGMNLSGGQKQRISLARAAYSTCDIILLDDPLSAVDVHLGQHIFQHCILGLLKGRTIIFVTHALEFLKYCDEILVMRDGAITEKGSHEDVLATGKEYAGLLSLYHNSKDAETGERQVEISETKTVDPSISPDVIPNDNKNNSNLAHQIQGNKSVFVQSEKDDNKQEKFKLIEDEETDRGTLTWEVIHHYILSMGGYIVMFLVLFCFCLPVAGVTTAGWYLSYWLEQGAGNQTLVVDNATITNTRVVDNPDLGIYLMIYAGFIPLLIIVTIVRSFSITKAALQASTNLHDVGFKKILQCPMSFFDVTPVGRIVNRFSADLDEIDVRLPMNAEIFLTNVLQVFGALAMIGYVSPWFLLAVIPLGILFFLLMIIFHVCVCELKCLDNVTRSPVISHMTASVQGLACIHAYHKTNDYIKKYCDLLNTNAVAVLLFQSSNRWLALRLDIVCAGVAFLTGLLILATYDHLNPALAGLALSFALQLSALFQYTARLAVETEARFTSVKRILEYCNVKESETMESIAVLGRPPSDWPQAGVVVFNNVKLRYRPELPLALKGLTFKVESHEKIGIVGRSGAGKTSISVALFRLVELESGQIFIDGQDISHITHDDLRSRLSIIPQDPVLFAGTIRYNLDPFGQFSESEIWQALDKCYVASLVKLLDQQLDTNVVEGGDNFSVGEKQLICMARALLRNSKILVLDEATAAIDTETDHLVQKTLQQVFCDCTMFVIAHRLSTVKICDKIILLENGMIKEFDTPTNLLSTSNSKFKDMWEASGSRLLDS</sequence>
<feature type="transmembrane region" description="Helical" evidence="12">
    <location>
        <begin position="386"/>
        <end position="407"/>
    </location>
</feature>
<dbReference type="InterPro" id="IPR017871">
    <property type="entry name" value="ABC_transporter-like_CS"/>
</dbReference>
<feature type="transmembrane region" description="Helical" evidence="12">
    <location>
        <begin position="1213"/>
        <end position="1233"/>
    </location>
</feature>
<comment type="subcellular location">
    <subcellularLocation>
        <location evidence="1">Endomembrane system</location>
        <topology evidence="1">Multi-pass membrane protein</topology>
    </subcellularLocation>
</comment>
<dbReference type="Proteomes" id="UP001497497">
    <property type="component" value="Unassembled WGS sequence"/>
</dbReference>
<evidence type="ECO:0000256" key="9">
    <source>
        <dbReference type="ARBA" id="ARBA00023136"/>
    </source>
</evidence>
<evidence type="ECO:0000259" key="14">
    <source>
        <dbReference type="PROSITE" id="PS50929"/>
    </source>
</evidence>
<feature type="region of interest" description="Disordered" evidence="11">
    <location>
        <begin position="1"/>
        <end position="140"/>
    </location>
</feature>
<feature type="compositionally biased region" description="Polar residues" evidence="11">
    <location>
        <begin position="31"/>
        <end position="41"/>
    </location>
</feature>
<feature type="transmembrane region" description="Helical" evidence="12">
    <location>
        <begin position="413"/>
        <end position="432"/>
    </location>
</feature>
<keyword evidence="8 12" id="KW-1133">Transmembrane helix</keyword>
<feature type="transmembrane region" description="Helical" evidence="12">
    <location>
        <begin position="1184"/>
        <end position="1207"/>
    </location>
</feature>
<dbReference type="InterPro" id="IPR003593">
    <property type="entry name" value="AAA+_ATPase"/>
</dbReference>
<feature type="compositionally biased region" description="Basic and acidic residues" evidence="11">
    <location>
        <begin position="42"/>
        <end position="60"/>
    </location>
</feature>
<reference evidence="15 16" key="1">
    <citation type="submission" date="2024-04" db="EMBL/GenBank/DDBJ databases">
        <authorList>
            <consortium name="Genoscope - CEA"/>
            <person name="William W."/>
        </authorList>
    </citation>
    <scope>NUCLEOTIDE SEQUENCE [LARGE SCALE GENOMIC DNA]</scope>
</reference>
<feature type="compositionally biased region" description="Pro residues" evidence="11">
    <location>
        <begin position="108"/>
        <end position="117"/>
    </location>
</feature>
<keyword evidence="10" id="KW-0325">Glycoprotein</keyword>
<evidence type="ECO:0000256" key="1">
    <source>
        <dbReference type="ARBA" id="ARBA00004127"/>
    </source>
</evidence>
<keyword evidence="6" id="KW-0547">Nucleotide-binding</keyword>
<evidence type="ECO:0000256" key="3">
    <source>
        <dbReference type="ARBA" id="ARBA00022448"/>
    </source>
</evidence>
<feature type="transmembrane region" description="Helical" evidence="12">
    <location>
        <begin position="502"/>
        <end position="519"/>
    </location>
</feature>
<keyword evidence="9 12" id="KW-0472">Membrane</keyword>
<evidence type="ECO:0000256" key="12">
    <source>
        <dbReference type="SAM" id="Phobius"/>
    </source>
</evidence>
<feature type="transmembrane region" description="Helical" evidence="12">
    <location>
        <begin position="942"/>
        <end position="966"/>
    </location>
</feature>
<accession>A0AAV2IFV5</accession>
<dbReference type="Gene3D" id="3.40.50.300">
    <property type="entry name" value="P-loop containing nucleotide triphosphate hydrolases"/>
    <property type="match status" value="2"/>
</dbReference>
<dbReference type="InterPro" id="IPR011527">
    <property type="entry name" value="ABC1_TM_dom"/>
</dbReference>
<dbReference type="FunFam" id="1.20.1560.10:FF:000015">
    <property type="entry name" value="multidrug resistance-associated protein 5 isoform X1"/>
    <property type="match status" value="1"/>
</dbReference>
<feature type="domain" description="ABC transmembrane type-1" evidence="14">
    <location>
        <begin position="943"/>
        <end position="1241"/>
    </location>
</feature>
<dbReference type="GO" id="GO:0016020">
    <property type="term" value="C:membrane"/>
    <property type="evidence" value="ECO:0007669"/>
    <property type="project" value="InterPro"/>
</dbReference>
<evidence type="ECO:0000256" key="6">
    <source>
        <dbReference type="ARBA" id="ARBA00022741"/>
    </source>
</evidence>
<evidence type="ECO:0000256" key="2">
    <source>
        <dbReference type="ARBA" id="ARBA00009726"/>
    </source>
</evidence>
<evidence type="ECO:0008006" key="17">
    <source>
        <dbReference type="Google" id="ProtNLM"/>
    </source>
</evidence>
<dbReference type="GO" id="GO:0140359">
    <property type="term" value="F:ABC-type transporter activity"/>
    <property type="evidence" value="ECO:0007669"/>
    <property type="project" value="InterPro"/>
</dbReference>
<feature type="transmembrane region" description="Helical" evidence="12">
    <location>
        <begin position="1103"/>
        <end position="1123"/>
    </location>
</feature>
<feature type="domain" description="ABC transmembrane type-1" evidence="14">
    <location>
        <begin position="275"/>
        <end position="554"/>
    </location>
</feature>
<dbReference type="PANTHER" id="PTHR24223:SF447">
    <property type="entry name" value="MULTIDRUG RESISTANCE-ASSOCIATED PROTEIN 5"/>
    <property type="match status" value="1"/>
</dbReference>
<feature type="transmembrane region" description="Helical" evidence="12">
    <location>
        <begin position="274"/>
        <end position="294"/>
    </location>
</feature>
<evidence type="ECO:0000313" key="16">
    <source>
        <dbReference type="Proteomes" id="UP001497497"/>
    </source>
</evidence>
<dbReference type="Pfam" id="PF00005">
    <property type="entry name" value="ABC_tran"/>
    <property type="match status" value="2"/>
</dbReference>
<keyword evidence="16" id="KW-1185">Reference proteome</keyword>
<dbReference type="CDD" id="cd18592">
    <property type="entry name" value="ABC_6TM_MRP5_8_9_D1"/>
    <property type="match status" value="1"/>
</dbReference>
<dbReference type="GO" id="GO:0016887">
    <property type="term" value="F:ATP hydrolysis activity"/>
    <property type="evidence" value="ECO:0007669"/>
    <property type="project" value="InterPro"/>
</dbReference>
<evidence type="ECO:0000256" key="10">
    <source>
        <dbReference type="ARBA" id="ARBA00023180"/>
    </source>
</evidence>
<evidence type="ECO:0000256" key="11">
    <source>
        <dbReference type="SAM" id="MobiDB-lite"/>
    </source>
</evidence>
<dbReference type="PROSITE" id="PS00211">
    <property type="entry name" value="ABC_TRANSPORTER_1"/>
    <property type="match status" value="2"/>
</dbReference>